<evidence type="ECO:0000313" key="4">
    <source>
        <dbReference type="Proteomes" id="UP000811282"/>
    </source>
</evidence>
<name>A0ABS5YBP7_9GAMM</name>
<sequence length="404" mass="44564">MKIDDSLTPANLLPAIERMWALSANKISALDTSFDYSRGAPVHTVAGRYQPKGWKDWTQGFAYGSALLQFDATGERQFLDNALARIRDDMPQHITHFGVLDHGFNQVSTYGNLLRLVAEGKLPAEPGRLDYYRLAIRCSGAVQAYRWTALGAGEGFIHSFNGAHSLFIDTLRTLRVLLLAHDLGQVMKIEGDEAVSLLDRAVAHALTSARYFIFYNEGRDIYDIRGRTAHEALFNPRNGAFRCVGTQQGYSGFSTWTRGLSWAICGFAELLEYLHALPADRWRASQDRASTVATLEKAAAVCDFYLAYTTLDGIPYWDTGAPGLAALDTPYERYSDPANAVEPVDSSAAAIAAQGLLRFGAWLGANQRAGAQRYRQAGLTVLQTLLDDRYLSLAPQHHGLLLHS</sequence>
<dbReference type="GO" id="GO:0016787">
    <property type="term" value="F:hydrolase activity"/>
    <property type="evidence" value="ECO:0007669"/>
    <property type="project" value="UniProtKB-KW"/>
</dbReference>
<reference evidence="3 4" key="1">
    <citation type="journal article" date="2021" name="Genome Biol. Evol.">
        <title>The evolution of interdependence in a four-way mealybug symbiosis.</title>
        <authorList>
            <person name="Garber A.I."/>
            <person name="Kupper M."/>
            <person name="Laetsch D.R."/>
            <person name="Weldon S.R."/>
            <person name="Ladinsky M.S."/>
            <person name="Bjorkman P.J."/>
            <person name="McCutcheon J.P."/>
        </authorList>
    </citation>
    <scope>NUCLEOTIDE SEQUENCE [LARGE SCALE GENOMIC DNA]</scope>
    <source>
        <strain evidence="3">SOD</strain>
    </source>
</reference>
<dbReference type="PANTHER" id="PTHR36845">
    <property type="entry name" value="HYDROLASE, PUTATIVE (AFU_ORTHOLOGUE AFUA_7G05090)-RELATED"/>
    <property type="match status" value="1"/>
</dbReference>
<accession>A0ABS5YBP7</accession>
<protein>
    <submittedName>
        <fullName evidence="3">Glycoside hydrolase family 88 protein</fullName>
    </submittedName>
</protein>
<comment type="caution">
    <text evidence="3">The sequence shown here is derived from an EMBL/GenBank/DDBJ whole genome shotgun (WGS) entry which is preliminary data.</text>
</comment>
<organism evidence="3 4">
    <name type="scientific">Candidatus Sodalis endolongispinus</name>
    <dbReference type="NCBI Taxonomy" id="2812662"/>
    <lineage>
        <taxon>Bacteria</taxon>
        <taxon>Pseudomonadati</taxon>
        <taxon>Pseudomonadota</taxon>
        <taxon>Gammaproteobacteria</taxon>
        <taxon>Enterobacterales</taxon>
        <taxon>Bruguierivoracaceae</taxon>
        <taxon>Sodalis</taxon>
    </lineage>
</organism>
<gene>
    <name evidence="3" type="ORF">JZM24_09825</name>
</gene>
<keyword evidence="4" id="KW-1185">Reference proteome</keyword>
<dbReference type="Proteomes" id="UP000811282">
    <property type="component" value="Unassembled WGS sequence"/>
</dbReference>
<dbReference type="EMBL" id="JAFJYC010000001">
    <property type="protein sequence ID" value="MBT9432351.1"/>
    <property type="molecule type" value="Genomic_DNA"/>
</dbReference>
<keyword evidence="1 3" id="KW-0378">Hydrolase</keyword>
<evidence type="ECO:0000256" key="1">
    <source>
        <dbReference type="ARBA" id="ARBA00022801"/>
    </source>
</evidence>
<evidence type="ECO:0000313" key="3">
    <source>
        <dbReference type="EMBL" id="MBT9432351.1"/>
    </source>
</evidence>
<evidence type="ECO:0000256" key="2">
    <source>
        <dbReference type="ARBA" id="ARBA00038358"/>
    </source>
</evidence>
<comment type="similarity">
    <text evidence="2">Belongs to the glycosyl hydrolase 88 family.</text>
</comment>
<dbReference type="InterPro" id="IPR012341">
    <property type="entry name" value="6hp_glycosidase-like_sf"/>
</dbReference>
<dbReference type="RefSeq" id="WP_215669507.1">
    <property type="nucleotide sequence ID" value="NZ_JAFJYC010000001.1"/>
</dbReference>
<dbReference type="InterPro" id="IPR008928">
    <property type="entry name" value="6-hairpin_glycosidase_sf"/>
</dbReference>
<dbReference type="Gene3D" id="1.50.10.10">
    <property type="match status" value="1"/>
</dbReference>
<dbReference type="SUPFAM" id="SSF48208">
    <property type="entry name" value="Six-hairpin glycosidases"/>
    <property type="match status" value="1"/>
</dbReference>
<dbReference type="PANTHER" id="PTHR36845:SF1">
    <property type="entry name" value="HYDROLASE, PUTATIVE (AFU_ORTHOLOGUE AFUA_7G05090)-RELATED"/>
    <property type="match status" value="1"/>
</dbReference>
<proteinExistence type="inferred from homology"/>
<dbReference type="InterPro" id="IPR052369">
    <property type="entry name" value="UG_Glycosaminoglycan_Hydrolase"/>
</dbReference>